<keyword evidence="2 5" id="KW-0812">Transmembrane</keyword>
<proteinExistence type="predicted"/>
<organism evidence="7 8">
    <name type="scientific">Shewanella yunxiaonensis</name>
    <dbReference type="NCBI Taxonomy" id="2829809"/>
    <lineage>
        <taxon>Bacteria</taxon>
        <taxon>Pseudomonadati</taxon>
        <taxon>Pseudomonadota</taxon>
        <taxon>Gammaproteobacteria</taxon>
        <taxon>Alteromonadales</taxon>
        <taxon>Shewanellaceae</taxon>
        <taxon>Shewanella</taxon>
    </lineage>
</organism>
<feature type="domain" description="EamA" evidence="6">
    <location>
        <begin position="158"/>
        <end position="286"/>
    </location>
</feature>
<dbReference type="EMBL" id="CP073587">
    <property type="protein sequence ID" value="QUN07105.1"/>
    <property type="molecule type" value="Genomic_DNA"/>
</dbReference>
<keyword evidence="3 5" id="KW-1133">Transmembrane helix</keyword>
<evidence type="ECO:0000256" key="5">
    <source>
        <dbReference type="SAM" id="Phobius"/>
    </source>
</evidence>
<gene>
    <name evidence="7" type="ORF">KDN34_06650</name>
</gene>
<evidence type="ECO:0000256" key="4">
    <source>
        <dbReference type="ARBA" id="ARBA00023136"/>
    </source>
</evidence>
<dbReference type="PANTHER" id="PTHR32322">
    <property type="entry name" value="INNER MEMBRANE TRANSPORTER"/>
    <property type="match status" value="1"/>
</dbReference>
<evidence type="ECO:0000259" key="6">
    <source>
        <dbReference type="Pfam" id="PF00892"/>
    </source>
</evidence>
<feature type="transmembrane region" description="Helical" evidence="5">
    <location>
        <begin position="242"/>
        <end position="263"/>
    </location>
</feature>
<dbReference type="Proteomes" id="UP000679575">
    <property type="component" value="Chromosome"/>
</dbReference>
<protein>
    <submittedName>
        <fullName evidence="7">DMT family transporter</fullName>
    </submittedName>
</protein>
<feature type="transmembrane region" description="Helical" evidence="5">
    <location>
        <begin position="132"/>
        <end position="149"/>
    </location>
</feature>
<dbReference type="RefSeq" id="WP_212596108.1">
    <property type="nucleotide sequence ID" value="NZ_CP073587.1"/>
</dbReference>
<dbReference type="InterPro" id="IPR050638">
    <property type="entry name" value="AA-Vitamin_Transporters"/>
</dbReference>
<feature type="transmembrane region" description="Helical" evidence="5">
    <location>
        <begin position="269"/>
        <end position="289"/>
    </location>
</feature>
<keyword evidence="4 5" id="KW-0472">Membrane</keyword>
<reference evidence="7 8" key="1">
    <citation type="submission" date="2021-04" db="EMBL/GenBank/DDBJ databases">
        <title>Novel species identification of genus Shewanella.</title>
        <authorList>
            <person name="Liu G."/>
        </authorList>
    </citation>
    <scope>NUCLEOTIDE SEQUENCE [LARGE SCALE GENOMIC DNA]</scope>
    <source>
        <strain evidence="7 8">FJAT-54481</strain>
    </source>
</reference>
<evidence type="ECO:0000256" key="1">
    <source>
        <dbReference type="ARBA" id="ARBA00004141"/>
    </source>
</evidence>
<dbReference type="SUPFAM" id="SSF103481">
    <property type="entry name" value="Multidrug resistance efflux transporter EmrE"/>
    <property type="match status" value="1"/>
</dbReference>
<feature type="transmembrane region" description="Helical" evidence="5">
    <location>
        <begin position="105"/>
        <end position="125"/>
    </location>
</feature>
<evidence type="ECO:0000313" key="8">
    <source>
        <dbReference type="Proteomes" id="UP000679575"/>
    </source>
</evidence>
<evidence type="ECO:0000256" key="2">
    <source>
        <dbReference type="ARBA" id="ARBA00022692"/>
    </source>
</evidence>
<name>A0ABX7YWS5_9GAMM</name>
<feature type="transmembrane region" description="Helical" evidence="5">
    <location>
        <begin position="76"/>
        <end position="99"/>
    </location>
</feature>
<sequence>MPEKLSFAVQQGPKQMVVFVVLLTCLTMFAFAANSLLARLAFQTTAIDAVSYTVIRIISGAIVLSFILIMLRRRPVISLTTSFSAVFLFTYAAAFALAYREISTGAGALILFAAAQLTMISYGFVKGERASLIGLIVALGGLVLFLLPSASAPPYGAAVMMAISGMAWGCFSIIGKSDDAPIINTASSFLIAVPMSLIMLLLFYSQIQLDQLGAGYAIISGGLASGLGYAVWYWVKVRIATISAGSVQLSVPIISAILGVLILDEPIRLISSLAAILVLAGVAIVTLTAKRKK</sequence>
<dbReference type="InterPro" id="IPR037185">
    <property type="entry name" value="EmrE-like"/>
</dbReference>
<feature type="transmembrane region" description="Helical" evidence="5">
    <location>
        <begin position="186"/>
        <end position="207"/>
    </location>
</feature>
<dbReference type="Pfam" id="PF00892">
    <property type="entry name" value="EamA"/>
    <property type="match status" value="1"/>
</dbReference>
<comment type="subcellular location">
    <subcellularLocation>
        <location evidence="1">Membrane</location>
        <topology evidence="1">Multi-pass membrane protein</topology>
    </subcellularLocation>
</comment>
<accession>A0ABX7YWS5</accession>
<evidence type="ECO:0000256" key="3">
    <source>
        <dbReference type="ARBA" id="ARBA00022989"/>
    </source>
</evidence>
<dbReference type="InterPro" id="IPR000620">
    <property type="entry name" value="EamA_dom"/>
</dbReference>
<evidence type="ECO:0000313" key="7">
    <source>
        <dbReference type="EMBL" id="QUN07105.1"/>
    </source>
</evidence>
<keyword evidence="8" id="KW-1185">Reference proteome</keyword>
<feature type="transmembrane region" description="Helical" evidence="5">
    <location>
        <begin position="213"/>
        <end position="235"/>
    </location>
</feature>
<feature type="transmembrane region" description="Helical" evidence="5">
    <location>
        <begin position="155"/>
        <end position="174"/>
    </location>
</feature>
<feature type="transmembrane region" description="Helical" evidence="5">
    <location>
        <begin position="49"/>
        <end position="69"/>
    </location>
</feature>
<feature type="transmembrane region" description="Helical" evidence="5">
    <location>
        <begin position="16"/>
        <end position="37"/>
    </location>
</feature>
<dbReference type="PANTHER" id="PTHR32322:SF9">
    <property type="entry name" value="AMINO-ACID METABOLITE EFFLUX PUMP-RELATED"/>
    <property type="match status" value="1"/>
</dbReference>